<sequence length="375" mass="39612">MRAHLSLLTALRAQKPKFLHLNKYVSASGLAHRAGPQHKQRTTVEPQTSLLHSGMANEQAAGIATMDIQQDITDKLDNQAGGKHARGGRKGRGGRGGGGGGNRSSDVSRALSRLLRHQAENAGIKLDGEGYAPLDKVLQWGPLASLGVTLADVQSVVATNEKQRFSLKPTTTTTTTTTPASPAAPPSTNPGDYLIRANQGHSIKLESSSLLVPITTADAVPARVIHGTYYAFWEPIVAAGGLSVMGRNHIHCAAGTPEEEGTVSGMRRDAQLLIEIDVARSMAAGVRWWRSDNAVILTEGDDNGLLSTEFFKSVRGRHGDVGMLWENGVAVAELPPDVKRTVPHGKGPRGGGRGRGARGRGLGGRTDGSRGGHQE</sequence>
<reference evidence="8 9" key="1">
    <citation type="journal article" date="2012" name="Sci. Rep.">
        <title>Genomic perspectives on the evolution of fungal entomopathogenicity in Beauveria bassiana.</title>
        <authorList>
            <person name="Xiao G."/>
            <person name="Ying S.H."/>
            <person name="Zheng P."/>
            <person name="Wang Z.L."/>
            <person name="Zhang S."/>
            <person name="Xie X.Q."/>
            <person name="Shang Y."/>
            <person name="St Leger R.J."/>
            <person name="Zhao G.P."/>
            <person name="Wang C."/>
            <person name="Feng M.G."/>
        </authorList>
    </citation>
    <scope>NUCLEOTIDE SEQUENCE [LARGE SCALE GENOMIC DNA]</scope>
    <source>
        <strain evidence="8 9">ARSEF 2860</strain>
    </source>
</reference>
<dbReference type="PANTHER" id="PTHR12684">
    <property type="entry name" value="PUTATIVE PHOSPHOTRANSFERASE"/>
    <property type="match status" value="1"/>
</dbReference>
<dbReference type="AlphaFoldDB" id="J5JX65"/>
<dbReference type="Gene3D" id="3.20.170.30">
    <property type="match status" value="1"/>
</dbReference>
<dbReference type="EMBL" id="JH725158">
    <property type="protein sequence ID" value="EJP66876.1"/>
    <property type="molecule type" value="Genomic_DNA"/>
</dbReference>
<name>J5JX65_BEAB2</name>
<dbReference type="OrthoDB" id="419694at2759"/>
<keyword evidence="5" id="KW-0520">NAD</keyword>
<dbReference type="Gene3D" id="1.10.10.970">
    <property type="entry name" value="RNA 2'-phosphotransferase, Tpt1/KptA family, N-terminal domain"/>
    <property type="match status" value="1"/>
</dbReference>
<dbReference type="GO" id="GO:0000215">
    <property type="term" value="F:tRNA 2'-phosphotransferase activity"/>
    <property type="evidence" value="ECO:0007669"/>
    <property type="project" value="UniProtKB-EC"/>
</dbReference>
<feature type="region of interest" description="Disordered" evidence="7">
    <location>
        <begin position="336"/>
        <end position="375"/>
    </location>
</feature>
<organism evidence="8 9">
    <name type="scientific">Beauveria bassiana (strain ARSEF 2860)</name>
    <name type="common">White muscardine disease fungus</name>
    <name type="synonym">Tritirachium shiotae</name>
    <dbReference type="NCBI Taxonomy" id="655819"/>
    <lineage>
        <taxon>Eukaryota</taxon>
        <taxon>Fungi</taxon>
        <taxon>Dikarya</taxon>
        <taxon>Ascomycota</taxon>
        <taxon>Pezizomycotina</taxon>
        <taxon>Sordariomycetes</taxon>
        <taxon>Hypocreomycetidae</taxon>
        <taxon>Hypocreales</taxon>
        <taxon>Cordycipitaceae</taxon>
        <taxon>Beauveria</taxon>
    </lineage>
</organism>
<comment type="catalytic activity">
    <reaction evidence="6">
        <text>2'-phospho-[ligated tRNA] + NAD(+) = mature tRNA + ADP-alpha-D-ribose 1'',2''-cyclic phosphate + nicotinamide</text>
        <dbReference type="Rhea" id="RHEA:23324"/>
        <dbReference type="Rhea" id="RHEA-COMP:11106"/>
        <dbReference type="Rhea" id="RHEA-COMP:11107"/>
        <dbReference type="ChEBI" id="CHEBI:17154"/>
        <dbReference type="ChEBI" id="CHEBI:57540"/>
        <dbReference type="ChEBI" id="CHEBI:76596"/>
        <dbReference type="ChEBI" id="CHEBI:82883"/>
        <dbReference type="ChEBI" id="CHEBI:85027"/>
        <dbReference type="EC" id="2.7.1.160"/>
    </reaction>
</comment>
<feature type="region of interest" description="Disordered" evidence="7">
    <location>
        <begin position="78"/>
        <end position="107"/>
    </location>
</feature>
<feature type="compositionally biased region" description="Gly residues" evidence="7">
    <location>
        <begin position="348"/>
        <end position="366"/>
    </location>
</feature>
<dbReference type="PANTHER" id="PTHR12684:SF2">
    <property type="entry name" value="TRNA 2'-PHOSPHOTRANSFERASE 1"/>
    <property type="match status" value="1"/>
</dbReference>
<dbReference type="Proteomes" id="UP000002762">
    <property type="component" value="Unassembled WGS sequence"/>
</dbReference>
<comment type="similarity">
    <text evidence="2">Belongs to the KptA/TPT1 family.</text>
</comment>
<dbReference type="EC" id="2.7.1.160" evidence="3"/>
<dbReference type="InterPro" id="IPR002745">
    <property type="entry name" value="Ptrans_KptA/Tpt1"/>
</dbReference>
<evidence type="ECO:0000256" key="1">
    <source>
        <dbReference type="ARBA" id="ARBA00003343"/>
    </source>
</evidence>
<dbReference type="SUPFAM" id="SSF56399">
    <property type="entry name" value="ADP-ribosylation"/>
    <property type="match status" value="1"/>
</dbReference>
<proteinExistence type="inferred from homology"/>
<evidence type="ECO:0000256" key="4">
    <source>
        <dbReference type="ARBA" id="ARBA00022679"/>
    </source>
</evidence>
<evidence type="ECO:0000256" key="7">
    <source>
        <dbReference type="SAM" id="MobiDB-lite"/>
    </source>
</evidence>
<evidence type="ECO:0000256" key="3">
    <source>
        <dbReference type="ARBA" id="ARBA00012007"/>
    </source>
</evidence>
<evidence type="ECO:0000256" key="2">
    <source>
        <dbReference type="ARBA" id="ARBA00009836"/>
    </source>
</evidence>
<dbReference type="InterPro" id="IPR042081">
    <property type="entry name" value="RNA_2'-PTrans_C"/>
</dbReference>
<dbReference type="STRING" id="655819.J5JX65"/>
<dbReference type="RefSeq" id="XP_008597488.1">
    <property type="nucleotide sequence ID" value="XM_008599266.1"/>
</dbReference>
<evidence type="ECO:0000256" key="5">
    <source>
        <dbReference type="ARBA" id="ARBA00023027"/>
    </source>
</evidence>
<accession>J5JX65</accession>
<keyword evidence="4 8" id="KW-0808">Transferase</keyword>
<comment type="function">
    <text evidence="1">Catalyzes the last step of tRNA splicing, the transfer of the splice junction 2'-phosphate from ligated tRNA to NAD to produce ADP-ribose 1''-2'' cyclic phosphate.</text>
</comment>
<evidence type="ECO:0000256" key="6">
    <source>
        <dbReference type="ARBA" id="ARBA00047949"/>
    </source>
</evidence>
<dbReference type="GO" id="GO:0006388">
    <property type="term" value="P:tRNA splicing, via endonucleolytic cleavage and ligation"/>
    <property type="evidence" value="ECO:0007669"/>
    <property type="project" value="TreeGrafter"/>
</dbReference>
<dbReference type="GeneID" id="19887181"/>
<keyword evidence="9" id="KW-1185">Reference proteome</keyword>
<feature type="compositionally biased region" description="Basic residues" evidence="7">
    <location>
        <begin position="83"/>
        <end position="93"/>
    </location>
</feature>
<feature type="compositionally biased region" description="Low complexity" evidence="7">
    <location>
        <begin position="169"/>
        <end position="181"/>
    </location>
</feature>
<gene>
    <name evidence="8" type="ORF">BBA_04169</name>
</gene>
<dbReference type="HOGENOM" id="CLU_052998_0_1_1"/>
<dbReference type="InterPro" id="IPR042080">
    <property type="entry name" value="RNA_2'-PTrans_N"/>
</dbReference>
<evidence type="ECO:0000313" key="8">
    <source>
        <dbReference type="EMBL" id="EJP66876.1"/>
    </source>
</evidence>
<feature type="region of interest" description="Disordered" evidence="7">
    <location>
        <begin position="167"/>
        <end position="191"/>
    </location>
</feature>
<dbReference type="InParanoid" id="J5JX65"/>
<protein>
    <recommendedName>
        <fullName evidence="3">2'-phosphotransferase</fullName>
        <ecNumber evidence="3">2.7.1.160</ecNumber>
    </recommendedName>
</protein>
<dbReference type="Pfam" id="PF01885">
    <property type="entry name" value="PTS_2-RNA"/>
    <property type="match status" value="1"/>
</dbReference>
<evidence type="ECO:0000313" key="9">
    <source>
        <dbReference type="Proteomes" id="UP000002762"/>
    </source>
</evidence>